<organism evidence="4">
    <name type="scientific">uncultured Caudovirales phage</name>
    <dbReference type="NCBI Taxonomy" id="2100421"/>
    <lineage>
        <taxon>Viruses</taxon>
        <taxon>Duplodnaviria</taxon>
        <taxon>Heunggongvirae</taxon>
        <taxon>Uroviricota</taxon>
        <taxon>Caudoviricetes</taxon>
        <taxon>Peduoviridae</taxon>
        <taxon>Maltschvirus</taxon>
        <taxon>Maltschvirus maltsch</taxon>
    </lineage>
</organism>
<proteinExistence type="predicted"/>
<feature type="transmembrane region" description="Helical" evidence="1">
    <location>
        <begin position="75"/>
        <end position="97"/>
    </location>
</feature>
<gene>
    <name evidence="4" type="ORF">UFOVP1146_90</name>
    <name evidence="5" type="ORF">UFOVP1638_54</name>
    <name evidence="2" type="ORF">UFOVP812_3</name>
    <name evidence="3" type="ORF">UFOVP818_141</name>
</gene>
<reference evidence="4" key="1">
    <citation type="submission" date="2020-05" db="EMBL/GenBank/DDBJ databases">
        <authorList>
            <person name="Chiriac C."/>
            <person name="Salcher M."/>
            <person name="Ghai R."/>
            <person name="Kavagutti S V."/>
        </authorList>
    </citation>
    <scope>NUCLEOTIDE SEQUENCE</scope>
</reference>
<dbReference type="EMBL" id="LR797099">
    <property type="protein sequence ID" value="CAB4186744.1"/>
    <property type="molecule type" value="Genomic_DNA"/>
</dbReference>
<keyword evidence="1" id="KW-0472">Membrane</keyword>
<protein>
    <submittedName>
        <fullName evidence="4">Uncharacterized protein</fullName>
    </submittedName>
</protein>
<evidence type="ECO:0000313" key="2">
    <source>
        <dbReference type="EMBL" id="CAB4163210.1"/>
    </source>
</evidence>
<name>A0A6J5R546_9CAUD</name>
<evidence type="ECO:0000256" key="1">
    <source>
        <dbReference type="SAM" id="Phobius"/>
    </source>
</evidence>
<dbReference type="EMBL" id="LR796776">
    <property type="protein sequence ID" value="CAB4165605.1"/>
    <property type="molecule type" value="Genomic_DNA"/>
</dbReference>
<dbReference type="EMBL" id="LR796758">
    <property type="protein sequence ID" value="CAB4163210.1"/>
    <property type="molecule type" value="Genomic_DNA"/>
</dbReference>
<sequence length="101" mass="11380">MATANERIGVLETRVDNLDVKLDDIKADVKEVHDCLHRTGEELKEQLEKSCIVAKQQHSELAGKISELEKFKNKWTYMMLGGIAVFGWVSGHMNAIANLLK</sequence>
<accession>A0A6J5R546</accession>
<keyword evidence="1" id="KW-1133">Transmembrane helix</keyword>
<dbReference type="EMBL" id="LR797502">
    <property type="protein sequence ID" value="CAB4220756.1"/>
    <property type="molecule type" value="Genomic_DNA"/>
</dbReference>
<evidence type="ECO:0000313" key="3">
    <source>
        <dbReference type="EMBL" id="CAB4165605.1"/>
    </source>
</evidence>
<evidence type="ECO:0000313" key="5">
    <source>
        <dbReference type="EMBL" id="CAB4220756.1"/>
    </source>
</evidence>
<evidence type="ECO:0000313" key="4">
    <source>
        <dbReference type="EMBL" id="CAB4186744.1"/>
    </source>
</evidence>
<keyword evidence="1" id="KW-0812">Transmembrane</keyword>